<dbReference type="AlphaFoldDB" id="A0A6A6ZSR0"/>
<keyword evidence="2" id="KW-1185">Reference proteome</keyword>
<dbReference type="OrthoDB" id="10042665at2759"/>
<gene>
    <name evidence="1" type="ORF">CC86DRAFT_60725</name>
</gene>
<dbReference type="EMBL" id="MU006231">
    <property type="protein sequence ID" value="KAF2823843.1"/>
    <property type="molecule type" value="Genomic_DNA"/>
</dbReference>
<dbReference type="Proteomes" id="UP000799424">
    <property type="component" value="Unassembled WGS sequence"/>
</dbReference>
<protein>
    <submittedName>
        <fullName evidence="1">Uncharacterized protein</fullName>
    </submittedName>
</protein>
<proteinExistence type="predicted"/>
<sequence>MQPVSNDTKEQDDGERKDFKLGVHDCVTSTNLKINSLFLLNVLKAIVGYVVGVADGEDYGLGPGLCHYPYREFLFAGAKPVRA</sequence>
<evidence type="ECO:0000313" key="2">
    <source>
        <dbReference type="Proteomes" id="UP000799424"/>
    </source>
</evidence>
<evidence type="ECO:0000313" key="1">
    <source>
        <dbReference type="EMBL" id="KAF2823843.1"/>
    </source>
</evidence>
<accession>A0A6A6ZSR0</accession>
<organism evidence="1 2">
    <name type="scientific">Ophiobolus disseminans</name>
    <dbReference type="NCBI Taxonomy" id="1469910"/>
    <lineage>
        <taxon>Eukaryota</taxon>
        <taxon>Fungi</taxon>
        <taxon>Dikarya</taxon>
        <taxon>Ascomycota</taxon>
        <taxon>Pezizomycotina</taxon>
        <taxon>Dothideomycetes</taxon>
        <taxon>Pleosporomycetidae</taxon>
        <taxon>Pleosporales</taxon>
        <taxon>Pleosporineae</taxon>
        <taxon>Phaeosphaeriaceae</taxon>
        <taxon>Ophiobolus</taxon>
    </lineage>
</organism>
<name>A0A6A6ZSR0_9PLEO</name>
<reference evidence="1" key="1">
    <citation type="journal article" date="2020" name="Stud. Mycol.">
        <title>101 Dothideomycetes genomes: a test case for predicting lifestyles and emergence of pathogens.</title>
        <authorList>
            <person name="Haridas S."/>
            <person name="Albert R."/>
            <person name="Binder M."/>
            <person name="Bloem J."/>
            <person name="Labutti K."/>
            <person name="Salamov A."/>
            <person name="Andreopoulos B."/>
            <person name="Baker S."/>
            <person name="Barry K."/>
            <person name="Bills G."/>
            <person name="Bluhm B."/>
            <person name="Cannon C."/>
            <person name="Castanera R."/>
            <person name="Culley D."/>
            <person name="Daum C."/>
            <person name="Ezra D."/>
            <person name="Gonzalez J."/>
            <person name="Henrissat B."/>
            <person name="Kuo A."/>
            <person name="Liang C."/>
            <person name="Lipzen A."/>
            <person name="Lutzoni F."/>
            <person name="Magnuson J."/>
            <person name="Mondo S."/>
            <person name="Nolan M."/>
            <person name="Ohm R."/>
            <person name="Pangilinan J."/>
            <person name="Park H.-J."/>
            <person name="Ramirez L."/>
            <person name="Alfaro M."/>
            <person name="Sun H."/>
            <person name="Tritt A."/>
            <person name="Yoshinaga Y."/>
            <person name="Zwiers L.-H."/>
            <person name="Turgeon B."/>
            <person name="Goodwin S."/>
            <person name="Spatafora J."/>
            <person name="Crous P."/>
            <person name="Grigoriev I."/>
        </authorList>
    </citation>
    <scope>NUCLEOTIDE SEQUENCE</scope>
    <source>
        <strain evidence="1">CBS 113818</strain>
    </source>
</reference>